<dbReference type="OrthoDB" id="8026138at2759"/>
<keyword evidence="3" id="KW-1185">Reference proteome</keyword>
<dbReference type="InterPro" id="IPR008042">
    <property type="entry name" value="Retrotrans_Pao"/>
</dbReference>
<proteinExistence type="predicted"/>
<dbReference type="Proteomes" id="UP000708208">
    <property type="component" value="Unassembled WGS sequence"/>
</dbReference>
<dbReference type="PROSITE" id="PS50994">
    <property type="entry name" value="INTEGRASE"/>
    <property type="match status" value="1"/>
</dbReference>
<dbReference type="PANTHER" id="PTHR47331">
    <property type="entry name" value="PHD-TYPE DOMAIN-CONTAINING PROTEIN"/>
    <property type="match status" value="1"/>
</dbReference>
<protein>
    <recommendedName>
        <fullName evidence="1">Integrase catalytic domain-containing protein</fullName>
    </recommendedName>
</protein>
<name>A0A8J2KPC5_9HEXA</name>
<accession>A0A8J2KPC5</accession>
<feature type="domain" description="Integrase catalytic" evidence="1">
    <location>
        <begin position="297"/>
        <end position="476"/>
    </location>
</feature>
<evidence type="ECO:0000259" key="1">
    <source>
        <dbReference type="PROSITE" id="PS50994"/>
    </source>
</evidence>
<gene>
    <name evidence="2" type="ORF">AFUS01_LOCUS17838</name>
</gene>
<dbReference type="PANTHER" id="PTHR47331:SF4">
    <property type="entry name" value="PEPTIDASE S1 DOMAIN-CONTAINING PROTEIN"/>
    <property type="match status" value="1"/>
</dbReference>
<reference evidence="2" key="1">
    <citation type="submission" date="2021-06" db="EMBL/GenBank/DDBJ databases">
        <authorList>
            <person name="Hodson N. C."/>
            <person name="Mongue J. A."/>
            <person name="Jaron S. K."/>
        </authorList>
    </citation>
    <scope>NUCLEOTIDE SEQUENCE</scope>
</reference>
<sequence>MDDHLDGGENCEIFSSHLKNVIEVYRRAGFLICNWSCNSGEVLQTIPDDMRASGCVGLGVGEERPVERVLGLYWNPNSDAFSFKLAFEKVDPDVVSGKRVPTKRDILKLMMSLYDPLGFLAYFVVKAKILFQKVWRLGLNWDEAIPPEMNSIWQSWLMTLSKITDYSIPRCYHYGLKTAISIQLHVFSDASEEAFSSVAYLRVVVGDEISTAFLLAKTKVAPLKPLSIPRLELQAAVMGTRLATTVKKELGVNVHSTYYWSDSRIVLCWIRSDARNYKQFVANRVGEILEESEVEQWRWVPTSENVADEATRSGPECDFGRRREKRYGVLFTCLTVRAVHIELADNLSTASTINALRRFIGRRGSPDDIFSDNGTNFKGASRELREAFGNLDQKKIVETATAKGINWHFIPPASPHMGGCWERLVRSVKVALEESLRDRVPREEVLTTLLVEAEALVNSRPLTYVSVDPDDPESLT</sequence>
<dbReference type="EMBL" id="CAJVCH010173263">
    <property type="protein sequence ID" value="CAG7729101.1"/>
    <property type="molecule type" value="Genomic_DNA"/>
</dbReference>
<dbReference type="Pfam" id="PF05380">
    <property type="entry name" value="Peptidase_A17"/>
    <property type="match status" value="1"/>
</dbReference>
<evidence type="ECO:0000313" key="3">
    <source>
        <dbReference type="Proteomes" id="UP000708208"/>
    </source>
</evidence>
<dbReference type="AlphaFoldDB" id="A0A8J2KPC5"/>
<feature type="non-terminal residue" evidence="2">
    <location>
        <position position="1"/>
    </location>
</feature>
<organism evidence="2 3">
    <name type="scientific">Allacma fusca</name>
    <dbReference type="NCBI Taxonomy" id="39272"/>
    <lineage>
        <taxon>Eukaryota</taxon>
        <taxon>Metazoa</taxon>
        <taxon>Ecdysozoa</taxon>
        <taxon>Arthropoda</taxon>
        <taxon>Hexapoda</taxon>
        <taxon>Collembola</taxon>
        <taxon>Symphypleona</taxon>
        <taxon>Sminthuridae</taxon>
        <taxon>Allacma</taxon>
    </lineage>
</organism>
<dbReference type="InterPro" id="IPR001584">
    <property type="entry name" value="Integrase_cat-core"/>
</dbReference>
<comment type="caution">
    <text evidence="2">The sequence shown here is derived from an EMBL/GenBank/DDBJ whole genome shotgun (WGS) entry which is preliminary data.</text>
</comment>
<evidence type="ECO:0000313" key="2">
    <source>
        <dbReference type="EMBL" id="CAG7729101.1"/>
    </source>
</evidence>
<dbReference type="GO" id="GO:0015074">
    <property type="term" value="P:DNA integration"/>
    <property type="evidence" value="ECO:0007669"/>
    <property type="project" value="InterPro"/>
</dbReference>